<evidence type="ECO:0000313" key="1">
    <source>
        <dbReference type="EMBL" id="AGA31641.1"/>
    </source>
</evidence>
<dbReference type="Proteomes" id="UP000010798">
    <property type="component" value="Plasmid pSINAC02"/>
</dbReference>
<dbReference type="KEGG" id="saci:Sinac_7610"/>
<dbReference type="EMBL" id="CP003366">
    <property type="protein sequence ID" value="AGA31641.1"/>
    <property type="molecule type" value="Genomic_DNA"/>
</dbReference>
<sequence length="223" mass="24596">MSSLQSLNGHANVTNRVSPLLNIVDPVEAIAKPTRKAKGKAKSTKPERRIVRVGRAKLTSDTDPAALLDWYPKYMAAMIVDDAAEAYDKAIADNAHILQAYDAEAGLISREDYERLREESKAAEALAKPLIEYAAFRQDSAREQLIEAVFEAAFVFGEIGEGFNRYKLHGDPIGVQTSAYTVWITPGRGEQGETLTHRDDLIVTVIEMGKVCVCDWESSLKPS</sequence>
<dbReference type="RefSeq" id="WP_015250702.1">
    <property type="nucleotide sequence ID" value="NC_019894.1"/>
</dbReference>
<geneLocation type="plasmid" evidence="1 2">
    <name>pSINAC02</name>
</geneLocation>
<protein>
    <submittedName>
        <fullName evidence="1">Uncharacterized protein</fullName>
    </submittedName>
</protein>
<dbReference type="AlphaFoldDB" id="L0DTE4"/>
<reference evidence="1 2" key="1">
    <citation type="submission" date="2012-02" db="EMBL/GenBank/DDBJ databases">
        <title>Complete sequence of plasmid 2 of Singulisphaera acidiphila DSM 18658.</title>
        <authorList>
            <consortium name="US DOE Joint Genome Institute (JGI-PGF)"/>
            <person name="Lucas S."/>
            <person name="Copeland A."/>
            <person name="Lapidus A."/>
            <person name="Glavina del Rio T."/>
            <person name="Dalin E."/>
            <person name="Tice H."/>
            <person name="Bruce D."/>
            <person name="Goodwin L."/>
            <person name="Pitluck S."/>
            <person name="Peters L."/>
            <person name="Ovchinnikova G."/>
            <person name="Chertkov O."/>
            <person name="Kyrpides N."/>
            <person name="Mavromatis K."/>
            <person name="Ivanova N."/>
            <person name="Brettin T."/>
            <person name="Detter J.C."/>
            <person name="Han C."/>
            <person name="Larimer F."/>
            <person name="Land M."/>
            <person name="Hauser L."/>
            <person name="Markowitz V."/>
            <person name="Cheng J.-F."/>
            <person name="Hugenholtz P."/>
            <person name="Woyke T."/>
            <person name="Wu D."/>
            <person name="Tindall B."/>
            <person name="Pomrenke H."/>
            <person name="Brambilla E."/>
            <person name="Klenk H.-P."/>
            <person name="Eisen J.A."/>
        </authorList>
    </citation>
    <scope>NUCLEOTIDE SEQUENCE [LARGE SCALE GENOMIC DNA]</scope>
    <source>
        <strain evidence="2">ATCC BAA-1392 / DSM 18658 / VKM B-2454 / MOB10</strain>
        <plasmid evidence="1 2">pSINAC02</plasmid>
    </source>
</reference>
<gene>
    <name evidence="1" type="ordered locus">Sinac_7610</name>
</gene>
<evidence type="ECO:0000313" key="2">
    <source>
        <dbReference type="Proteomes" id="UP000010798"/>
    </source>
</evidence>
<keyword evidence="2" id="KW-1185">Reference proteome</keyword>
<organism evidence="1 2">
    <name type="scientific">Singulisphaera acidiphila (strain ATCC BAA-1392 / DSM 18658 / VKM B-2454 / MOB10)</name>
    <dbReference type="NCBI Taxonomy" id="886293"/>
    <lineage>
        <taxon>Bacteria</taxon>
        <taxon>Pseudomonadati</taxon>
        <taxon>Planctomycetota</taxon>
        <taxon>Planctomycetia</taxon>
        <taxon>Isosphaerales</taxon>
        <taxon>Isosphaeraceae</taxon>
        <taxon>Singulisphaera</taxon>
    </lineage>
</organism>
<keyword evidence="1" id="KW-0614">Plasmid</keyword>
<name>L0DTE4_SINAD</name>
<accession>L0DTE4</accession>
<proteinExistence type="predicted"/>
<dbReference type="HOGENOM" id="CLU_1239456_0_0_0"/>